<sequence length="196" mass="21015">MSPRPMYEGYRPAAKWLHWLTALAILTTIPLGIAMVNAAPGPTQNSLYDLHRSFGALVLALAAVRLAVRLLKGAPAPHPALGPLLRALSLTVHRALYVLIVLVPLLGWAGTSAFGAQITVFGLFVLPPILPKDEALSALLLSLHKLAAFTLAALAALHIGAGLWHGFVRRDGVLARMLPTRRTDPPMAGREDRRGQ</sequence>
<evidence type="ECO:0000256" key="6">
    <source>
        <dbReference type="ARBA" id="ARBA00022692"/>
    </source>
</evidence>
<evidence type="ECO:0000313" key="15">
    <source>
        <dbReference type="EMBL" id="MBB6167968.1"/>
    </source>
</evidence>
<name>A0A841K591_9HYPH</name>
<dbReference type="GO" id="GO:0022904">
    <property type="term" value="P:respiratory electron transport chain"/>
    <property type="evidence" value="ECO:0007669"/>
    <property type="project" value="InterPro"/>
</dbReference>
<keyword evidence="7" id="KW-0479">Metal-binding</keyword>
<keyword evidence="4" id="KW-1003">Cell membrane</keyword>
<comment type="subcellular location">
    <subcellularLocation>
        <location evidence="2">Cell membrane</location>
        <topology evidence="2">Multi-pass membrane protein</topology>
    </subcellularLocation>
</comment>
<evidence type="ECO:0000256" key="5">
    <source>
        <dbReference type="ARBA" id="ARBA00022617"/>
    </source>
</evidence>
<dbReference type="Proteomes" id="UP000588017">
    <property type="component" value="Unassembled WGS sequence"/>
</dbReference>
<dbReference type="InterPro" id="IPR011577">
    <property type="entry name" value="Cyt_b561_bac/Ni-Hgenase"/>
</dbReference>
<accession>A0A841K591</accession>
<dbReference type="SUPFAM" id="SSF81342">
    <property type="entry name" value="Transmembrane di-heme cytochromes"/>
    <property type="match status" value="1"/>
</dbReference>
<evidence type="ECO:0000256" key="13">
    <source>
        <dbReference type="SAM" id="Phobius"/>
    </source>
</evidence>
<reference evidence="15 16" key="1">
    <citation type="submission" date="2020-08" db="EMBL/GenBank/DDBJ databases">
        <title>Genomic Encyclopedia of Type Strains, Phase IV (KMG-IV): sequencing the most valuable type-strain genomes for metagenomic binning, comparative biology and taxonomic classification.</title>
        <authorList>
            <person name="Goeker M."/>
        </authorList>
    </citation>
    <scope>NUCLEOTIDE SEQUENCE [LARGE SCALE GENOMIC DNA]</scope>
    <source>
        <strain evidence="15 16">DSM 101465</strain>
    </source>
</reference>
<gene>
    <name evidence="15" type="ORF">HNQ73_001591</name>
</gene>
<comment type="similarity">
    <text evidence="12">Belongs to the cytochrome b561 family.</text>
</comment>
<feature type="transmembrane region" description="Helical" evidence="13">
    <location>
        <begin position="54"/>
        <end position="74"/>
    </location>
</feature>
<comment type="caution">
    <text evidence="15">The sequence shown here is derived from an EMBL/GenBank/DDBJ whole genome shotgun (WGS) entry which is preliminary data.</text>
</comment>
<feature type="transmembrane region" description="Helical" evidence="13">
    <location>
        <begin position="146"/>
        <end position="168"/>
    </location>
</feature>
<comment type="cofactor">
    <cofactor evidence="1">
        <name>heme b</name>
        <dbReference type="ChEBI" id="CHEBI:60344"/>
    </cofactor>
</comment>
<evidence type="ECO:0000256" key="12">
    <source>
        <dbReference type="ARBA" id="ARBA00037975"/>
    </source>
</evidence>
<keyword evidence="3" id="KW-0813">Transport</keyword>
<feature type="domain" description="Cytochrome b561 bacterial/Ni-hydrogenase" evidence="14">
    <location>
        <begin position="10"/>
        <end position="179"/>
    </location>
</feature>
<keyword evidence="10" id="KW-0408">Iron</keyword>
<evidence type="ECO:0000256" key="3">
    <source>
        <dbReference type="ARBA" id="ARBA00022448"/>
    </source>
</evidence>
<evidence type="ECO:0000256" key="1">
    <source>
        <dbReference type="ARBA" id="ARBA00001970"/>
    </source>
</evidence>
<dbReference type="GO" id="GO:0005886">
    <property type="term" value="C:plasma membrane"/>
    <property type="evidence" value="ECO:0007669"/>
    <property type="project" value="UniProtKB-SubCell"/>
</dbReference>
<dbReference type="Gene3D" id="1.20.950.20">
    <property type="entry name" value="Transmembrane di-heme cytochromes, Chain C"/>
    <property type="match status" value="1"/>
</dbReference>
<dbReference type="Pfam" id="PF01292">
    <property type="entry name" value="Ni_hydr_CYTB"/>
    <property type="match status" value="1"/>
</dbReference>
<keyword evidence="8" id="KW-0249">Electron transport</keyword>
<evidence type="ECO:0000256" key="8">
    <source>
        <dbReference type="ARBA" id="ARBA00022982"/>
    </source>
</evidence>
<evidence type="ECO:0000259" key="14">
    <source>
        <dbReference type="Pfam" id="PF01292"/>
    </source>
</evidence>
<keyword evidence="11 13" id="KW-0472">Membrane</keyword>
<evidence type="ECO:0000256" key="9">
    <source>
        <dbReference type="ARBA" id="ARBA00022989"/>
    </source>
</evidence>
<dbReference type="GO" id="GO:0009055">
    <property type="term" value="F:electron transfer activity"/>
    <property type="evidence" value="ECO:0007669"/>
    <property type="project" value="InterPro"/>
</dbReference>
<evidence type="ECO:0000313" key="16">
    <source>
        <dbReference type="Proteomes" id="UP000588017"/>
    </source>
</evidence>
<dbReference type="InterPro" id="IPR052168">
    <property type="entry name" value="Cytochrome_b561_oxidase"/>
</dbReference>
<dbReference type="PANTHER" id="PTHR30529:SF1">
    <property type="entry name" value="CYTOCHROME B561 HOMOLOG 2"/>
    <property type="match status" value="1"/>
</dbReference>
<evidence type="ECO:0000256" key="2">
    <source>
        <dbReference type="ARBA" id="ARBA00004651"/>
    </source>
</evidence>
<keyword evidence="16" id="KW-1185">Reference proteome</keyword>
<protein>
    <submittedName>
        <fullName evidence="15">Cytochrome b561</fullName>
    </submittedName>
</protein>
<dbReference type="AlphaFoldDB" id="A0A841K591"/>
<evidence type="ECO:0000256" key="7">
    <source>
        <dbReference type="ARBA" id="ARBA00022723"/>
    </source>
</evidence>
<keyword evidence="5" id="KW-0349">Heme</keyword>
<feature type="transmembrane region" description="Helical" evidence="13">
    <location>
        <begin position="95"/>
        <end position="126"/>
    </location>
</feature>
<organism evidence="15 16">
    <name type="scientific">Chelatococcus composti</name>
    <dbReference type="NCBI Taxonomy" id="1743235"/>
    <lineage>
        <taxon>Bacteria</taxon>
        <taxon>Pseudomonadati</taxon>
        <taxon>Pseudomonadota</taxon>
        <taxon>Alphaproteobacteria</taxon>
        <taxon>Hyphomicrobiales</taxon>
        <taxon>Chelatococcaceae</taxon>
        <taxon>Chelatococcus</taxon>
    </lineage>
</organism>
<evidence type="ECO:0000256" key="4">
    <source>
        <dbReference type="ARBA" id="ARBA00022475"/>
    </source>
</evidence>
<evidence type="ECO:0000256" key="10">
    <source>
        <dbReference type="ARBA" id="ARBA00023004"/>
    </source>
</evidence>
<evidence type="ECO:0000256" key="11">
    <source>
        <dbReference type="ARBA" id="ARBA00023136"/>
    </source>
</evidence>
<dbReference type="GO" id="GO:0046872">
    <property type="term" value="F:metal ion binding"/>
    <property type="evidence" value="ECO:0007669"/>
    <property type="project" value="UniProtKB-KW"/>
</dbReference>
<dbReference type="PANTHER" id="PTHR30529">
    <property type="entry name" value="CYTOCHROME B561"/>
    <property type="match status" value="1"/>
</dbReference>
<keyword evidence="9 13" id="KW-1133">Transmembrane helix</keyword>
<dbReference type="InterPro" id="IPR016174">
    <property type="entry name" value="Di-haem_cyt_TM"/>
</dbReference>
<keyword evidence="6 13" id="KW-0812">Transmembrane</keyword>
<dbReference type="EMBL" id="JACHEH010000003">
    <property type="protein sequence ID" value="MBB6167968.1"/>
    <property type="molecule type" value="Genomic_DNA"/>
</dbReference>
<dbReference type="GO" id="GO:0020037">
    <property type="term" value="F:heme binding"/>
    <property type="evidence" value="ECO:0007669"/>
    <property type="project" value="TreeGrafter"/>
</dbReference>
<proteinExistence type="inferred from homology"/>